<dbReference type="EMBL" id="JAHRIN010028369">
    <property type="protein sequence ID" value="MEQ2201625.1"/>
    <property type="molecule type" value="Genomic_DNA"/>
</dbReference>
<name>A0ABV0R0J4_9TELE</name>
<proteinExistence type="predicted"/>
<protein>
    <submittedName>
        <fullName evidence="1">Uncharacterized protein</fullName>
    </submittedName>
</protein>
<comment type="caution">
    <text evidence="1">The sequence shown here is derived from an EMBL/GenBank/DDBJ whole genome shotgun (WGS) entry which is preliminary data.</text>
</comment>
<evidence type="ECO:0000313" key="1">
    <source>
        <dbReference type="EMBL" id="MEQ2201625.1"/>
    </source>
</evidence>
<organism evidence="1 2">
    <name type="scientific">Xenoophorus captivus</name>
    <dbReference type="NCBI Taxonomy" id="1517983"/>
    <lineage>
        <taxon>Eukaryota</taxon>
        <taxon>Metazoa</taxon>
        <taxon>Chordata</taxon>
        <taxon>Craniata</taxon>
        <taxon>Vertebrata</taxon>
        <taxon>Euteleostomi</taxon>
        <taxon>Actinopterygii</taxon>
        <taxon>Neopterygii</taxon>
        <taxon>Teleostei</taxon>
        <taxon>Neoteleostei</taxon>
        <taxon>Acanthomorphata</taxon>
        <taxon>Ovalentaria</taxon>
        <taxon>Atherinomorphae</taxon>
        <taxon>Cyprinodontiformes</taxon>
        <taxon>Goodeidae</taxon>
        <taxon>Xenoophorus</taxon>
    </lineage>
</organism>
<dbReference type="Proteomes" id="UP001434883">
    <property type="component" value="Unassembled WGS sequence"/>
</dbReference>
<reference evidence="1 2" key="1">
    <citation type="submission" date="2021-06" db="EMBL/GenBank/DDBJ databases">
        <authorList>
            <person name="Palmer J.M."/>
        </authorList>
    </citation>
    <scope>NUCLEOTIDE SEQUENCE [LARGE SCALE GENOMIC DNA]</scope>
    <source>
        <strain evidence="1 2">XC_2019</strain>
        <tissue evidence="1">Muscle</tissue>
    </source>
</reference>
<keyword evidence="2" id="KW-1185">Reference proteome</keyword>
<evidence type="ECO:0000313" key="2">
    <source>
        <dbReference type="Proteomes" id="UP001434883"/>
    </source>
</evidence>
<sequence length="99" mass="11051">MQIALVEGLYMLFRQLLPKQESQRGEKSIEDQDVFENSLYCSAHLINKAKVLTSFNFTILFLVSNGKSSCPCVHLTFLAFLSGVIYFLKLSPTSTGPDA</sequence>
<accession>A0ABV0R0J4</accession>
<gene>
    <name evidence="1" type="ORF">XENOCAPTIV_015271</name>
</gene>